<name>A0AAV4SYV6_CAEEX</name>
<keyword evidence="1" id="KW-0808">Transferase</keyword>
<dbReference type="Proteomes" id="UP001054945">
    <property type="component" value="Unassembled WGS sequence"/>
</dbReference>
<proteinExistence type="predicted"/>
<gene>
    <name evidence="1" type="primary">AVEN_248357_1</name>
    <name evidence="1" type="ORF">CEXT_601561</name>
</gene>
<dbReference type="AlphaFoldDB" id="A0AAV4SYV6"/>
<sequence>MKELISNVFLSANIFDEIHRKVDIEKDIHLQYNKINEKAERLFKVDEEIKDLIDLTDEEYDTVESYRDRKDLLIEVYIRDLLALVNSKTNIKLNDLYDKLGSYLRALETLGDVNPADLPSRSCNWFELLQSKWWEGPKWLYEPPEFWPYTEVTLPEEAMKERRKSVVVNLNIDTKEHFGNRLLYFSSYPRIIHMIAWILRFCQNIRVNSHKLTKELPYEEIQSAEEALIRII</sequence>
<keyword evidence="2" id="KW-1185">Reference proteome</keyword>
<dbReference type="PANTHER" id="PTHR47331">
    <property type="entry name" value="PHD-TYPE DOMAIN-CONTAINING PROTEIN"/>
    <property type="match status" value="1"/>
</dbReference>
<dbReference type="EMBL" id="BPLR01010089">
    <property type="protein sequence ID" value="GIY36798.1"/>
    <property type="molecule type" value="Genomic_DNA"/>
</dbReference>
<keyword evidence="1" id="KW-0548">Nucleotidyltransferase</keyword>
<organism evidence="1 2">
    <name type="scientific">Caerostris extrusa</name>
    <name type="common">Bark spider</name>
    <name type="synonym">Caerostris bankana</name>
    <dbReference type="NCBI Taxonomy" id="172846"/>
    <lineage>
        <taxon>Eukaryota</taxon>
        <taxon>Metazoa</taxon>
        <taxon>Ecdysozoa</taxon>
        <taxon>Arthropoda</taxon>
        <taxon>Chelicerata</taxon>
        <taxon>Arachnida</taxon>
        <taxon>Araneae</taxon>
        <taxon>Araneomorphae</taxon>
        <taxon>Entelegynae</taxon>
        <taxon>Araneoidea</taxon>
        <taxon>Araneidae</taxon>
        <taxon>Caerostris</taxon>
    </lineage>
</organism>
<evidence type="ECO:0000313" key="2">
    <source>
        <dbReference type="Proteomes" id="UP001054945"/>
    </source>
</evidence>
<accession>A0AAV4SYV6</accession>
<dbReference type="GO" id="GO:0003964">
    <property type="term" value="F:RNA-directed DNA polymerase activity"/>
    <property type="evidence" value="ECO:0007669"/>
    <property type="project" value="UniProtKB-KW"/>
</dbReference>
<evidence type="ECO:0000313" key="1">
    <source>
        <dbReference type="EMBL" id="GIY36798.1"/>
    </source>
</evidence>
<keyword evidence="1" id="KW-0695">RNA-directed DNA polymerase</keyword>
<protein>
    <submittedName>
        <fullName evidence="1">Reverse transcriptase</fullName>
    </submittedName>
</protein>
<comment type="caution">
    <text evidence="1">The sequence shown here is derived from an EMBL/GenBank/DDBJ whole genome shotgun (WGS) entry which is preliminary data.</text>
</comment>
<reference evidence="1 2" key="1">
    <citation type="submission" date="2021-06" db="EMBL/GenBank/DDBJ databases">
        <title>Caerostris extrusa draft genome.</title>
        <authorList>
            <person name="Kono N."/>
            <person name="Arakawa K."/>
        </authorList>
    </citation>
    <scope>NUCLEOTIDE SEQUENCE [LARGE SCALE GENOMIC DNA]</scope>
</reference>
<dbReference type="PANTHER" id="PTHR47331:SF1">
    <property type="entry name" value="GAG-LIKE PROTEIN"/>
    <property type="match status" value="1"/>
</dbReference>